<comment type="cofactor">
    <cofactor evidence="1">
        <name>[4Fe-4S] cluster</name>
        <dbReference type="ChEBI" id="CHEBI:49883"/>
    </cofactor>
</comment>
<dbReference type="GO" id="GO:0090560">
    <property type="term" value="F:2-(3-amino-3-carboxypropyl)histidine synthase activity"/>
    <property type="evidence" value="ECO:0007669"/>
    <property type="project" value="InterPro"/>
</dbReference>
<gene>
    <name evidence="9" type="primary">DPH2</name>
    <name evidence="9" type="ORF">SLS62_005007</name>
</gene>
<evidence type="ECO:0000256" key="8">
    <source>
        <dbReference type="SAM" id="MobiDB-lite"/>
    </source>
</evidence>
<accession>A0AAN9UTS4</accession>
<comment type="caution">
    <text evidence="9">The sequence shown here is derived from an EMBL/GenBank/DDBJ whole genome shotgun (WGS) entry which is preliminary data.</text>
</comment>
<evidence type="ECO:0000256" key="5">
    <source>
        <dbReference type="ARBA" id="ARBA00023004"/>
    </source>
</evidence>
<dbReference type="GO" id="GO:0017183">
    <property type="term" value="P:protein histidyl modification to diphthamide"/>
    <property type="evidence" value="ECO:0007669"/>
    <property type="project" value="InterPro"/>
</dbReference>
<dbReference type="Gene3D" id="3.40.50.11860">
    <property type="entry name" value="Diphthamide synthesis DPH1/DPH2 domain 3"/>
    <property type="match status" value="1"/>
</dbReference>
<evidence type="ECO:0000313" key="9">
    <source>
        <dbReference type="EMBL" id="KAK7753057.1"/>
    </source>
</evidence>
<evidence type="ECO:0000256" key="1">
    <source>
        <dbReference type="ARBA" id="ARBA00001966"/>
    </source>
</evidence>
<reference evidence="9 10" key="1">
    <citation type="submission" date="2024-02" db="EMBL/GenBank/DDBJ databases">
        <title>De novo assembly and annotation of 12 fungi associated with fruit tree decline syndrome in Ontario, Canada.</title>
        <authorList>
            <person name="Sulman M."/>
            <person name="Ellouze W."/>
            <person name="Ilyukhin E."/>
        </authorList>
    </citation>
    <scope>NUCLEOTIDE SEQUENCE [LARGE SCALE GENOMIC DNA]</scope>
    <source>
        <strain evidence="9 10">M11/M66-122</strain>
    </source>
</reference>
<dbReference type="PANTHER" id="PTHR10762">
    <property type="entry name" value="DIPHTHAMIDE BIOSYNTHESIS PROTEIN"/>
    <property type="match status" value="1"/>
</dbReference>
<protein>
    <recommendedName>
        <fullName evidence="7">2-(3-amino-3-carboxypropyl)histidine synthase subunit 2</fullName>
    </recommendedName>
</protein>
<evidence type="ECO:0000256" key="6">
    <source>
        <dbReference type="ARBA" id="ARBA00023014"/>
    </source>
</evidence>
<dbReference type="SFLD" id="SFLDS00032">
    <property type="entry name" value="Radical_SAM_3-amino-3-carboxyp"/>
    <property type="match status" value="1"/>
</dbReference>
<feature type="compositionally biased region" description="Polar residues" evidence="8">
    <location>
        <begin position="1"/>
        <end position="18"/>
    </location>
</feature>
<dbReference type="GO" id="GO:0046872">
    <property type="term" value="F:metal ion binding"/>
    <property type="evidence" value="ECO:0007669"/>
    <property type="project" value="UniProtKB-KW"/>
</dbReference>
<dbReference type="EMBL" id="JAKJXP020000032">
    <property type="protein sequence ID" value="KAK7753057.1"/>
    <property type="molecule type" value="Genomic_DNA"/>
</dbReference>
<feature type="compositionally biased region" description="Low complexity" evidence="8">
    <location>
        <begin position="556"/>
        <end position="566"/>
    </location>
</feature>
<dbReference type="InterPro" id="IPR042263">
    <property type="entry name" value="DPH1/DPH2_1"/>
</dbReference>
<dbReference type="Proteomes" id="UP001320420">
    <property type="component" value="Unassembled WGS sequence"/>
</dbReference>
<feature type="region of interest" description="Disordered" evidence="8">
    <location>
        <begin position="463"/>
        <end position="501"/>
    </location>
</feature>
<feature type="compositionally biased region" description="Basic and acidic residues" evidence="8">
    <location>
        <begin position="32"/>
        <end position="41"/>
    </location>
</feature>
<feature type="region of interest" description="Disordered" evidence="8">
    <location>
        <begin position="613"/>
        <end position="639"/>
    </location>
</feature>
<keyword evidence="7" id="KW-0963">Cytoplasm</keyword>
<dbReference type="SFLD" id="SFLDF00408">
    <property type="entry name" value="Diphthamide_biosynthesis_famil"/>
    <property type="match status" value="1"/>
</dbReference>
<dbReference type="Gene3D" id="3.40.50.11840">
    <property type="entry name" value="Diphthamide synthesis DPH1/DPH2 domain 1"/>
    <property type="match status" value="2"/>
</dbReference>
<feature type="region of interest" description="Disordered" evidence="8">
    <location>
        <begin position="104"/>
        <end position="127"/>
    </location>
</feature>
<dbReference type="FunFam" id="3.40.50.11860:FF:000001">
    <property type="entry name" value="2-(3-amino-3-carboxypropyl)histidine synthase subunit 2"/>
    <property type="match status" value="1"/>
</dbReference>
<dbReference type="InterPro" id="IPR016435">
    <property type="entry name" value="DPH1/DPH2"/>
</dbReference>
<sequence>MTTTASELSAPPTLSTPAEHTFFEDPTPASKIQKDRPHRTDDELSEVYEVARTAAYIINQKWRRVALQFPDAMLPDAPWVVDALSRALETELSSLSTAEKFLEEERLQNNGSKLQNEKEKESGHVEQEGREVDMTARGLNGHSNNEMTAGADPIVPRLYILADTSYSACCVDEIAAEHADAEGVVHYGRACLSPTSRLPVLHIFTRQKLNYDAVAQAFETEFPQHNEKVVIMADVMFQEHVAAFCDLLREKGYTDVVATEIVRDPGGTIPNRKVVLPKSTAGYGNADDNTLADLKEHHLFHISTPPTSLLLTLSSRLSSLRIYPTPSSPYTIASDDILDPSTTPSLLRRRYGLVIQLATASIIGILVNTLSVRNYMDTIGALKAQIAAAGKKSYTIVVGKLNAAKLANFAEIDGWVVVGCWESGLVENQEELWKPVITPFELRLALQGEETRIWTGEWWGGIEGVGAEDDTEKQQGDGVETEEGESGDGKQSADPTSDETPEYIEVEGGISDEESEPPEFDLRTGKLVSHSRPMRAAMRSGNGTNGAGRQAGAADPTSSATPRSSFASSLVKRAKAGELATVNGVVSPGAEYLRSQRTWQGLGSDFNIVEDQESTVVEEGRSGVARGYTVGENAEQDRT</sequence>
<organism evidence="9 10">
    <name type="scientific">Diatrype stigma</name>
    <dbReference type="NCBI Taxonomy" id="117547"/>
    <lineage>
        <taxon>Eukaryota</taxon>
        <taxon>Fungi</taxon>
        <taxon>Dikarya</taxon>
        <taxon>Ascomycota</taxon>
        <taxon>Pezizomycotina</taxon>
        <taxon>Sordariomycetes</taxon>
        <taxon>Xylariomycetidae</taxon>
        <taxon>Xylariales</taxon>
        <taxon>Diatrypaceae</taxon>
        <taxon>Diatrype</taxon>
    </lineage>
</organism>
<dbReference type="SFLD" id="SFLDG01121">
    <property type="entry name" value="Diphthamide_biosynthesis"/>
    <property type="match status" value="1"/>
</dbReference>
<dbReference type="InterPro" id="IPR010014">
    <property type="entry name" value="DHP2"/>
</dbReference>
<dbReference type="GO" id="GO:0051536">
    <property type="term" value="F:iron-sulfur cluster binding"/>
    <property type="evidence" value="ECO:0007669"/>
    <property type="project" value="UniProtKB-KW"/>
</dbReference>
<keyword evidence="10" id="KW-1185">Reference proteome</keyword>
<evidence type="ECO:0000256" key="3">
    <source>
        <dbReference type="ARBA" id="ARBA00006179"/>
    </source>
</evidence>
<dbReference type="NCBIfam" id="TIGR00322">
    <property type="entry name" value="diphth2_R"/>
    <property type="match status" value="1"/>
</dbReference>
<dbReference type="InterPro" id="IPR042265">
    <property type="entry name" value="DPH1/DPH2_3"/>
</dbReference>
<dbReference type="Pfam" id="PF01866">
    <property type="entry name" value="Diphthamide_syn"/>
    <property type="match status" value="1"/>
</dbReference>
<comment type="similarity">
    <text evidence="3 7">Belongs to the DPH1/DPH2 family. DPH2 subfamily.</text>
</comment>
<dbReference type="AlphaFoldDB" id="A0AAN9UTS4"/>
<keyword evidence="4 7" id="KW-0479">Metal-binding</keyword>
<keyword evidence="5 7" id="KW-0408">Iron</keyword>
<dbReference type="GO" id="GO:0005737">
    <property type="term" value="C:cytoplasm"/>
    <property type="evidence" value="ECO:0007669"/>
    <property type="project" value="UniProtKB-SubCell"/>
</dbReference>
<comment type="pathway">
    <text evidence="2 7">Protein modification; peptidyl-diphthamide biosynthesis.</text>
</comment>
<evidence type="ECO:0000256" key="2">
    <source>
        <dbReference type="ARBA" id="ARBA00005156"/>
    </source>
</evidence>
<evidence type="ECO:0000256" key="7">
    <source>
        <dbReference type="RuleBase" id="RU364133"/>
    </source>
</evidence>
<dbReference type="NCBIfam" id="TIGR00272">
    <property type="entry name" value="DPH2"/>
    <property type="match status" value="1"/>
</dbReference>
<comment type="subcellular location">
    <subcellularLocation>
        <location evidence="7">Cytoplasm</location>
    </subcellularLocation>
</comment>
<feature type="region of interest" description="Disordered" evidence="8">
    <location>
        <begin position="531"/>
        <end position="566"/>
    </location>
</feature>
<keyword evidence="6 7" id="KW-0411">Iron-sulfur</keyword>
<dbReference type="PANTHER" id="PTHR10762:SF2">
    <property type="entry name" value="2-(3-AMINO-3-CARBOXYPROPYL)HISTIDINE SYNTHASE SUBUNIT 2"/>
    <property type="match status" value="1"/>
</dbReference>
<feature type="region of interest" description="Disordered" evidence="8">
    <location>
        <begin position="1"/>
        <end position="41"/>
    </location>
</feature>
<feature type="compositionally biased region" description="Basic and acidic residues" evidence="8">
    <location>
        <begin position="115"/>
        <end position="127"/>
    </location>
</feature>
<evidence type="ECO:0000313" key="10">
    <source>
        <dbReference type="Proteomes" id="UP001320420"/>
    </source>
</evidence>
<name>A0AAN9UTS4_9PEZI</name>
<proteinExistence type="inferred from homology"/>
<comment type="function">
    <text evidence="7">Required for the first step of diphthamide biosynthesis, a post-translational modification of histidine which occurs in elongation factor 2. DPH1 and DPH2 transfer a 3-amino-3-carboxypropyl (ACP) group from S-adenosyl-L-methionine (SAM) to a histidine residue, the reaction is assisted by a reduction system comprising DPH3 and a NADH-dependent reductase. Facilitates the reduction of the catalytic iron-sulfur cluster found in the DPH1 subunit.</text>
</comment>
<evidence type="ECO:0000256" key="4">
    <source>
        <dbReference type="ARBA" id="ARBA00022723"/>
    </source>
</evidence>